<evidence type="ECO:0000256" key="11">
    <source>
        <dbReference type="ARBA" id="ARBA00022989"/>
    </source>
</evidence>
<protein>
    <recommendedName>
        <fullName evidence="3">histidine kinase</fullName>
        <ecNumber evidence="3">2.7.13.3</ecNumber>
    </recommendedName>
</protein>
<keyword evidence="10" id="KW-0067">ATP-binding</keyword>
<comment type="catalytic activity">
    <reaction evidence="1">
        <text>ATP + protein L-histidine = ADP + protein N-phospho-L-histidine.</text>
        <dbReference type="EC" id="2.7.13.3"/>
    </reaction>
</comment>
<evidence type="ECO:0000256" key="1">
    <source>
        <dbReference type="ARBA" id="ARBA00000085"/>
    </source>
</evidence>
<dbReference type="SUPFAM" id="SSF55874">
    <property type="entry name" value="ATPase domain of HSP90 chaperone/DNA topoisomerase II/histidine kinase"/>
    <property type="match status" value="1"/>
</dbReference>
<dbReference type="CDD" id="cd16917">
    <property type="entry name" value="HATPase_UhpB-NarQ-NarX-like"/>
    <property type="match status" value="1"/>
</dbReference>
<evidence type="ECO:0000256" key="4">
    <source>
        <dbReference type="ARBA" id="ARBA00022475"/>
    </source>
</evidence>
<dbReference type="Proteomes" id="UP000052022">
    <property type="component" value="Unassembled WGS sequence"/>
</dbReference>
<keyword evidence="8" id="KW-0547">Nucleotide-binding</keyword>
<dbReference type="Pfam" id="PF07730">
    <property type="entry name" value="HisKA_3"/>
    <property type="match status" value="1"/>
</dbReference>
<dbReference type="PROSITE" id="PS50109">
    <property type="entry name" value="HIS_KIN"/>
    <property type="match status" value="1"/>
</dbReference>
<evidence type="ECO:0000256" key="6">
    <source>
        <dbReference type="ARBA" id="ARBA00022679"/>
    </source>
</evidence>
<evidence type="ECO:0000256" key="15">
    <source>
        <dbReference type="SAM" id="Phobius"/>
    </source>
</evidence>
<dbReference type="EC" id="2.7.13.3" evidence="3"/>
<dbReference type="PANTHER" id="PTHR24421">
    <property type="entry name" value="NITRATE/NITRITE SENSOR PROTEIN NARX-RELATED"/>
    <property type="match status" value="1"/>
</dbReference>
<dbReference type="GO" id="GO:0005524">
    <property type="term" value="F:ATP binding"/>
    <property type="evidence" value="ECO:0007669"/>
    <property type="project" value="UniProtKB-KW"/>
</dbReference>
<dbReference type="Gene3D" id="1.20.5.1930">
    <property type="match status" value="1"/>
</dbReference>
<dbReference type="InterPro" id="IPR003594">
    <property type="entry name" value="HATPase_dom"/>
</dbReference>
<keyword evidence="12" id="KW-0902">Two-component regulatory system</keyword>
<dbReference type="InterPro" id="IPR036890">
    <property type="entry name" value="HATPase_C_sf"/>
</dbReference>
<sequence length="470" mass="52112">MSLIRQIFRPNYAQKLSLLATLPMIIACCAIAALVAYQSRAMAEQEIQILERQLLEAKKAELRNYVTQARNSFAHIYGPAAPDDDEAKRQVTQMLAAMIYGKDGFFFVYDYDGTNLVSPRQTEYINRNWQGLSDPRGVPVVDRLIDIARQGSGWHSFLWEKPSTGEEALMVTYVVGLQDWQWAVGTGVFIDDVLASVATARAEVEARIQRTFIYIGVIALTALILVFTTGMVLNIRERRLADAKLKELTQRVFDAQEEERGRVARELHDSISQLLVGVRYALETAKRRLGRGDSDKVPEPLEKGIDGLGTAITEVRRISRDLRPGVLDDLGLGPALKALTGEFAARTGIDVEFSTVVFRNRLDQDSKIALYRIAQEALMNVERHSGATRVEVDLRGHARGATLRVADNGRGLPAHPNAHNPGIGLRNMQERIERLDGTLRILSSRAPKSGVVVEASLPLSHLLPPGDTPS</sequence>
<dbReference type="EMBL" id="CYSD01000039">
    <property type="protein sequence ID" value="CUH80613.1"/>
    <property type="molecule type" value="Genomic_DNA"/>
</dbReference>
<dbReference type="InterPro" id="IPR033480">
    <property type="entry name" value="sCache_2"/>
</dbReference>
<feature type="domain" description="Histidine kinase" evidence="16">
    <location>
        <begin position="262"/>
        <end position="461"/>
    </location>
</feature>
<keyword evidence="5" id="KW-0597">Phosphoprotein</keyword>
<evidence type="ECO:0000256" key="2">
    <source>
        <dbReference type="ARBA" id="ARBA00004651"/>
    </source>
</evidence>
<evidence type="ECO:0000256" key="5">
    <source>
        <dbReference type="ARBA" id="ARBA00022553"/>
    </source>
</evidence>
<dbReference type="InterPro" id="IPR050482">
    <property type="entry name" value="Sensor_HK_TwoCompSys"/>
</dbReference>
<keyword evidence="9 17" id="KW-0418">Kinase</keyword>
<dbReference type="GO" id="GO:0046983">
    <property type="term" value="F:protein dimerization activity"/>
    <property type="evidence" value="ECO:0007669"/>
    <property type="project" value="InterPro"/>
</dbReference>
<evidence type="ECO:0000256" key="14">
    <source>
        <dbReference type="SAM" id="Coils"/>
    </source>
</evidence>
<dbReference type="Pfam" id="PF02518">
    <property type="entry name" value="HATPase_c"/>
    <property type="match status" value="1"/>
</dbReference>
<dbReference type="AlphaFoldDB" id="A0A0P1H1F3"/>
<evidence type="ECO:0000256" key="12">
    <source>
        <dbReference type="ARBA" id="ARBA00023012"/>
    </source>
</evidence>
<evidence type="ECO:0000256" key="9">
    <source>
        <dbReference type="ARBA" id="ARBA00022777"/>
    </source>
</evidence>
<dbReference type="OrthoDB" id="9778496at2"/>
<keyword evidence="11 15" id="KW-1133">Transmembrane helix</keyword>
<evidence type="ECO:0000259" key="16">
    <source>
        <dbReference type="PROSITE" id="PS50109"/>
    </source>
</evidence>
<dbReference type="SMART" id="SM00387">
    <property type="entry name" value="HATPase_c"/>
    <property type="match status" value="1"/>
</dbReference>
<dbReference type="CDD" id="cd18774">
    <property type="entry name" value="PDC2_HK_sensor"/>
    <property type="match status" value="1"/>
</dbReference>
<keyword evidence="13 15" id="KW-0472">Membrane</keyword>
<dbReference type="Gene3D" id="3.30.565.10">
    <property type="entry name" value="Histidine kinase-like ATPase, C-terminal domain"/>
    <property type="match status" value="1"/>
</dbReference>
<evidence type="ECO:0000256" key="7">
    <source>
        <dbReference type="ARBA" id="ARBA00022692"/>
    </source>
</evidence>
<dbReference type="GO" id="GO:0000155">
    <property type="term" value="F:phosphorelay sensor kinase activity"/>
    <property type="evidence" value="ECO:0007669"/>
    <property type="project" value="InterPro"/>
</dbReference>
<dbReference type="InterPro" id="IPR011712">
    <property type="entry name" value="Sig_transdc_His_kin_sub3_dim/P"/>
</dbReference>
<keyword evidence="7 15" id="KW-0812">Transmembrane</keyword>
<dbReference type="Gene3D" id="3.30.450.20">
    <property type="entry name" value="PAS domain"/>
    <property type="match status" value="1"/>
</dbReference>
<reference evidence="17 18" key="1">
    <citation type="submission" date="2015-09" db="EMBL/GenBank/DDBJ databases">
        <authorList>
            <consortium name="Swine Surveillance"/>
        </authorList>
    </citation>
    <scope>NUCLEOTIDE SEQUENCE [LARGE SCALE GENOMIC DNA]</scope>
    <source>
        <strain evidence="17 18">CECT 7557</strain>
    </source>
</reference>
<dbReference type="PROSITE" id="PS51257">
    <property type="entry name" value="PROKAR_LIPOPROTEIN"/>
    <property type="match status" value="1"/>
</dbReference>
<dbReference type="RefSeq" id="WP_058291010.1">
    <property type="nucleotide sequence ID" value="NZ_CYSD01000039.1"/>
</dbReference>
<keyword evidence="14" id="KW-0175">Coiled coil</keyword>
<evidence type="ECO:0000256" key="10">
    <source>
        <dbReference type="ARBA" id="ARBA00022840"/>
    </source>
</evidence>
<keyword evidence="4" id="KW-1003">Cell membrane</keyword>
<dbReference type="GO" id="GO:0005886">
    <property type="term" value="C:plasma membrane"/>
    <property type="evidence" value="ECO:0007669"/>
    <property type="project" value="UniProtKB-SubCell"/>
</dbReference>
<evidence type="ECO:0000256" key="3">
    <source>
        <dbReference type="ARBA" id="ARBA00012438"/>
    </source>
</evidence>
<comment type="subcellular location">
    <subcellularLocation>
        <location evidence="2">Cell membrane</location>
        <topology evidence="2">Multi-pass membrane protein</topology>
    </subcellularLocation>
</comment>
<accession>A0A0P1H1F3</accession>
<evidence type="ECO:0000256" key="8">
    <source>
        <dbReference type="ARBA" id="ARBA00022741"/>
    </source>
</evidence>
<dbReference type="STRING" id="928856.SAMN04488049_104290"/>
<keyword evidence="18" id="KW-1185">Reference proteome</keyword>
<organism evidence="17 18">
    <name type="scientific">Tritonibacter multivorans</name>
    <dbReference type="NCBI Taxonomy" id="928856"/>
    <lineage>
        <taxon>Bacteria</taxon>
        <taxon>Pseudomonadati</taxon>
        <taxon>Pseudomonadota</taxon>
        <taxon>Alphaproteobacteria</taxon>
        <taxon>Rhodobacterales</taxon>
        <taxon>Paracoccaceae</taxon>
        <taxon>Tritonibacter</taxon>
    </lineage>
</organism>
<feature type="coiled-coil region" evidence="14">
    <location>
        <begin position="40"/>
        <end position="72"/>
    </location>
</feature>
<keyword evidence="6 17" id="KW-0808">Transferase</keyword>
<dbReference type="SMART" id="SM01049">
    <property type="entry name" value="Cache_2"/>
    <property type="match status" value="1"/>
</dbReference>
<dbReference type="Pfam" id="PF17200">
    <property type="entry name" value="sCache_2"/>
    <property type="match status" value="1"/>
</dbReference>
<dbReference type="PANTHER" id="PTHR24421:SF10">
    <property type="entry name" value="NITRATE_NITRITE SENSOR PROTEIN NARQ"/>
    <property type="match status" value="1"/>
</dbReference>
<evidence type="ECO:0000313" key="18">
    <source>
        <dbReference type="Proteomes" id="UP000052022"/>
    </source>
</evidence>
<feature type="transmembrane region" description="Helical" evidence="15">
    <location>
        <begin position="212"/>
        <end position="235"/>
    </location>
</feature>
<dbReference type="InterPro" id="IPR017171">
    <property type="entry name" value="Sig_transdc_His_kinase_MctS"/>
</dbReference>
<name>A0A0P1H1F3_9RHOB</name>
<dbReference type="InterPro" id="IPR005467">
    <property type="entry name" value="His_kinase_dom"/>
</dbReference>
<evidence type="ECO:0000313" key="17">
    <source>
        <dbReference type="EMBL" id="CUH80613.1"/>
    </source>
</evidence>
<dbReference type="PIRSF" id="PIRSF037314">
    <property type="entry name" value="STHK_MctS"/>
    <property type="match status" value="1"/>
</dbReference>
<evidence type="ECO:0000256" key="13">
    <source>
        <dbReference type="ARBA" id="ARBA00023136"/>
    </source>
</evidence>
<gene>
    <name evidence="17" type="primary">nreB</name>
    <name evidence="17" type="ORF">TRM7557_03007</name>
</gene>
<proteinExistence type="predicted"/>